<feature type="region of interest" description="Disordered" evidence="1">
    <location>
        <begin position="21"/>
        <end position="40"/>
    </location>
</feature>
<sequence length="192" mass="21415">MRRPRSRRALLASLLPVTAGLTGCSDSQLPESDEPLESGVVPVDAYDCTDTERPRPATPPVDDALEPASYPDPSEPLLDDVDQFVRDFEATYRRNAFIEAFGTETRAFDFRFGTRRTDEVESESDRDAALVSMVYHLETETATGGERPEWATRVTYYVDENIVLRARYDGIANGPEFEPDPRSAGEPVACFD</sequence>
<evidence type="ECO:0000313" key="3">
    <source>
        <dbReference type="Proteomes" id="UP000663203"/>
    </source>
</evidence>
<dbReference type="GeneID" id="63187167"/>
<keyword evidence="3" id="KW-1185">Reference proteome</keyword>
<name>A0A8A2VFK3_9EURY</name>
<dbReference type="Proteomes" id="UP000663203">
    <property type="component" value="Chromosome"/>
</dbReference>
<proteinExistence type="predicted"/>
<organism evidence="2 3">
    <name type="scientific">Haloterrigena alkaliphila</name>
    <dbReference type="NCBI Taxonomy" id="2816475"/>
    <lineage>
        <taxon>Archaea</taxon>
        <taxon>Methanobacteriati</taxon>
        <taxon>Methanobacteriota</taxon>
        <taxon>Stenosarchaea group</taxon>
        <taxon>Halobacteria</taxon>
        <taxon>Halobacteriales</taxon>
        <taxon>Natrialbaceae</taxon>
        <taxon>Haloterrigena</taxon>
    </lineage>
</organism>
<protein>
    <recommendedName>
        <fullName evidence="4">Lipoprotein</fullName>
    </recommendedName>
</protein>
<evidence type="ECO:0008006" key="4">
    <source>
        <dbReference type="Google" id="ProtNLM"/>
    </source>
</evidence>
<evidence type="ECO:0000256" key="1">
    <source>
        <dbReference type="SAM" id="MobiDB-lite"/>
    </source>
</evidence>
<accession>A0A8A2VFK3</accession>
<gene>
    <name evidence="2" type="ORF">J0X25_07640</name>
</gene>
<feature type="region of interest" description="Disordered" evidence="1">
    <location>
        <begin position="45"/>
        <end position="75"/>
    </location>
</feature>
<dbReference type="PROSITE" id="PS51257">
    <property type="entry name" value="PROKAR_LIPOPROTEIN"/>
    <property type="match status" value="1"/>
</dbReference>
<evidence type="ECO:0000313" key="2">
    <source>
        <dbReference type="EMBL" id="QSX00820.1"/>
    </source>
</evidence>
<dbReference type="EMBL" id="CP071462">
    <property type="protein sequence ID" value="QSX00820.1"/>
    <property type="molecule type" value="Genomic_DNA"/>
</dbReference>
<dbReference type="KEGG" id="hakz:J0X25_07640"/>
<dbReference type="RefSeq" id="WP_207290537.1">
    <property type="nucleotide sequence ID" value="NZ_CP071462.1"/>
</dbReference>
<dbReference type="AlphaFoldDB" id="A0A8A2VFK3"/>
<reference evidence="2 3" key="1">
    <citation type="submission" date="2021-03" db="EMBL/GenBank/DDBJ databases">
        <title>Haloterrigena longa sp. nov. and Haloterrigena limicola sp. nov., extremely halophilic archaea isolated from a salt lake.</title>
        <authorList>
            <person name="Henglin C."/>
        </authorList>
    </citation>
    <scope>NUCLEOTIDE SEQUENCE [LARGE SCALE GENOMIC DNA]</scope>
    <source>
        <strain evidence="2 3">KZCA68</strain>
    </source>
</reference>